<keyword evidence="3" id="KW-0813">Transport</keyword>
<dbReference type="PROSITE" id="PS50903">
    <property type="entry name" value="RUBREDOXIN_LIKE"/>
    <property type="match status" value="1"/>
</dbReference>
<dbReference type="Pfam" id="PF18267">
    <property type="entry name" value="Rubredoxin_C"/>
    <property type="match status" value="1"/>
</dbReference>
<evidence type="ECO:0000259" key="8">
    <source>
        <dbReference type="PROSITE" id="PS50902"/>
    </source>
</evidence>
<dbReference type="InterPro" id="IPR051285">
    <property type="entry name" value="NADH_oxidoreductase_modular"/>
</dbReference>
<evidence type="ECO:0000256" key="6">
    <source>
        <dbReference type="ARBA" id="ARBA00022982"/>
    </source>
</evidence>
<dbReference type="PRINTS" id="PR00368">
    <property type="entry name" value="FADPNR"/>
</dbReference>
<evidence type="ECO:0000256" key="1">
    <source>
        <dbReference type="ARBA" id="ARBA00001962"/>
    </source>
</evidence>
<dbReference type="InterPro" id="IPR045761">
    <property type="entry name" value="ODP_dom"/>
</dbReference>
<dbReference type="EMBL" id="JAPMOS010000107">
    <property type="protein sequence ID" value="KAJ4455460.1"/>
    <property type="molecule type" value="Genomic_DNA"/>
</dbReference>
<evidence type="ECO:0000256" key="5">
    <source>
        <dbReference type="ARBA" id="ARBA00022827"/>
    </source>
</evidence>
<evidence type="ECO:0000256" key="4">
    <source>
        <dbReference type="ARBA" id="ARBA00022630"/>
    </source>
</evidence>
<dbReference type="Gene3D" id="3.30.390.30">
    <property type="match status" value="1"/>
</dbReference>
<dbReference type="PROSITE" id="PS50902">
    <property type="entry name" value="FLAVODOXIN_LIKE"/>
    <property type="match status" value="2"/>
</dbReference>
<feature type="domain" description="Flavodoxin-like" evidence="8">
    <location>
        <begin position="263"/>
        <end position="406"/>
    </location>
</feature>
<dbReference type="SUPFAM" id="SSF51905">
    <property type="entry name" value="FAD/NAD(P)-binding domain"/>
    <property type="match status" value="2"/>
</dbReference>
<keyword evidence="7" id="KW-0408">Iron</keyword>
<evidence type="ECO:0000256" key="3">
    <source>
        <dbReference type="ARBA" id="ARBA00022448"/>
    </source>
</evidence>
<dbReference type="SMART" id="SM00849">
    <property type="entry name" value="Lactamase_B"/>
    <property type="match status" value="2"/>
</dbReference>
<feature type="domain" description="Rubredoxin-like" evidence="9">
    <location>
        <begin position="878"/>
        <end position="912"/>
    </location>
</feature>
<dbReference type="InterPro" id="IPR008254">
    <property type="entry name" value="Flavodoxin/NO_synth"/>
</dbReference>
<dbReference type="PRINTS" id="PR00411">
    <property type="entry name" value="PNDRDTASEI"/>
</dbReference>
<keyword evidence="6" id="KW-0249">Electron transport</keyword>
<dbReference type="Gene3D" id="2.20.28.10">
    <property type="match status" value="1"/>
</dbReference>
<dbReference type="InterPro" id="IPR036866">
    <property type="entry name" value="RibonucZ/Hydroxyglut_hydro"/>
</dbReference>
<dbReference type="InterPro" id="IPR016156">
    <property type="entry name" value="FAD/NAD-linked_Rdtase_dimer_sf"/>
</dbReference>
<dbReference type="SUPFAM" id="SSF52218">
    <property type="entry name" value="Flavoproteins"/>
    <property type="match status" value="2"/>
</dbReference>
<dbReference type="Pfam" id="PF21349">
    <property type="entry name" value="RUBY_RBDX"/>
    <property type="match status" value="1"/>
</dbReference>
<dbReference type="InterPro" id="IPR048574">
    <property type="entry name" value="RUBY_RBDX"/>
</dbReference>
<dbReference type="CDD" id="cd07709">
    <property type="entry name" value="flavodiiron_proteins_MBL-fold"/>
    <property type="match status" value="2"/>
</dbReference>
<proteinExistence type="predicted"/>
<protein>
    <submittedName>
        <fullName evidence="10">Flavo-diiron protein FprA1</fullName>
    </submittedName>
</protein>
<organism evidence="10 11">
    <name type="scientific">Paratrimastix pyriformis</name>
    <dbReference type="NCBI Taxonomy" id="342808"/>
    <lineage>
        <taxon>Eukaryota</taxon>
        <taxon>Metamonada</taxon>
        <taxon>Preaxostyla</taxon>
        <taxon>Paratrimastigidae</taxon>
        <taxon>Paratrimastix</taxon>
    </lineage>
</organism>
<comment type="cofactor">
    <cofactor evidence="2">
        <name>FAD</name>
        <dbReference type="ChEBI" id="CHEBI:57692"/>
    </cofactor>
</comment>
<dbReference type="InterPro" id="IPR001279">
    <property type="entry name" value="Metallo-B-lactamas"/>
</dbReference>
<dbReference type="InterPro" id="IPR023753">
    <property type="entry name" value="FAD/NAD-binding_dom"/>
</dbReference>
<keyword evidence="11" id="KW-1185">Reference proteome</keyword>
<dbReference type="InterPro" id="IPR041575">
    <property type="entry name" value="Rubredoxin_C"/>
</dbReference>
<keyword evidence="5" id="KW-0274">FAD</keyword>
<evidence type="ECO:0000313" key="11">
    <source>
        <dbReference type="Proteomes" id="UP001141327"/>
    </source>
</evidence>
<dbReference type="Pfam" id="PF00258">
    <property type="entry name" value="Flavodoxin_1"/>
    <property type="match status" value="2"/>
</dbReference>
<dbReference type="SUPFAM" id="SSF57802">
    <property type="entry name" value="Rubredoxin-like"/>
    <property type="match status" value="1"/>
</dbReference>
<sequence>MTTVQSNLQAVQVKPGLFYTGTPDPDLRVFDIVMMTTYGTSYNSFVLKGREKTCLFETTKPKFYDQYLARIQSALGPDGHVDYIIMNHTEPDHSGSLMRLYREHFPTATLVCTPTALNFLNKIHNHKFTKYIDTTKTKSLDLGGMTLQFVVAPFLHWPDSMMTYCPELKTIFTCDVFGAHYSHEGVFNDNVASDANYMEAYRYYYDCIFGPYKPYVIKAFAQLDKLDIETICCAHGPVIRSEARRYMELYRQWSTQPELETGVALAYVSAYGYTGEMAQAIAEGVRSQGVPCDTFDLVTQPQGAFLECFAKRRGLMLGTPTLVGEALPQIWSLATTFNRTVHATGNQQRLAAVFGTYGWSGEGVRHIQHRLADEVKFQMPLAPMIVNFRASADELRQCRLYGAKFAQALNGQQINESVIVLPPAQPQATPVPALSPRTLSGFHATPIKPGLFYTGTTDPDLRVFDIVMMTTYGTSYNSFILKGREKSCLFETTKPKLYDQFLARVNDALGPQGQVDYIVLNHTEPDHSGSMLRIYRERFPNATLVCTPTALNFVSKVHNTTFPKYIDSTQVKSLDLGGLTLQFVIAPFLHWPDSMMTYCPELKTIFTCDVFGAHYSHEGVFNDNVASDANYMEAYRYYYDCIFGPYKPYVIKAFAQLDKLDIETICCAHGPVIRSEARRYMELYRQWSTQPELETGVALAYVSAYGYTGEMAQAIAEGVRSQGVPCDTFDLVTQPQGAFLECFAKRRGLMLGTPTLVGEALPQIWSLATTFNRTVHATGNQQRLAAVFGTYGWSGEGAKFIDHRLAEEVKFEMPFKPLVVNFRASADELRQCREYGVRFAQALKGEPVHNERAAAVAAPPALVASDKRARIPGVTGKSRLWKCVVCGEVYPGIYPPESCPACGAGVEMFVPVDNVEEVPKSDFAGHVVVLGAGAAAVAAAKAIRASAVNARITLCAADPILPGLPYNRPALSDALTDPSVLSRDSFAIMPAAWYEQNRVTLRLRGERVTAINAAQKLVVLSSGESLPYERLVYALGSVNSAPLPMEPIMRAPNGFSIRSVGDVRRLQVAIQGGAKRALLLGGGILNLEVAWELVSLGLQVTVVEVMPRILPRQLDPAGSVVLARVLKEKGVTLHCAATLDQILVEPDGRVREIRFMVAGQTAPLAIPADVFLVSCGVRAVTEVAKTAGLRINRGVVVDGRMATSDPDIFACGDCAEFDGLLLPLWNNATAQGTVAGRSALGLAASFVREPIPCTMDAFGVKVLSLGDCGQVAAPESYSTLERNEPQQAIFRKFFFTQGKLVGAIVIQPDDLALIHPLTQAVAQGASMADVASLLA</sequence>
<dbReference type="Gene3D" id="3.50.50.60">
    <property type="entry name" value="FAD/NAD(P)-binding domain"/>
    <property type="match status" value="2"/>
</dbReference>
<dbReference type="InterPro" id="IPR024934">
    <property type="entry name" value="Rubredoxin-like_dom"/>
</dbReference>
<dbReference type="PANTHER" id="PTHR32145:SF11">
    <property type="entry name" value="DIFLAVIN FLAVOPROTEIN A 2-RELATED"/>
    <property type="match status" value="1"/>
</dbReference>
<evidence type="ECO:0000259" key="9">
    <source>
        <dbReference type="PROSITE" id="PS50903"/>
    </source>
</evidence>
<dbReference type="SUPFAM" id="SSF56281">
    <property type="entry name" value="Metallo-hydrolase/oxidoreductase"/>
    <property type="match status" value="2"/>
</dbReference>
<gene>
    <name evidence="10" type="ORF">PAPYR_9608</name>
</gene>
<dbReference type="Gene3D" id="3.40.50.360">
    <property type="match status" value="2"/>
</dbReference>
<evidence type="ECO:0000256" key="2">
    <source>
        <dbReference type="ARBA" id="ARBA00001974"/>
    </source>
</evidence>
<comment type="cofactor">
    <cofactor evidence="1">
        <name>Fe cation</name>
        <dbReference type="ChEBI" id="CHEBI:24875"/>
    </cofactor>
</comment>
<dbReference type="Proteomes" id="UP001141327">
    <property type="component" value="Unassembled WGS sequence"/>
</dbReference>
<name>A0ABQ8UF57_9EUKA</name>
<dbReference type="PANTHER" id="PTHR32145">
    <property type="entry name" value="DIFLAVIN FLAVOPROTEIN A 2-RELATED"/>
    <property type="match status" value="1"/>
</dbReference>
<dbReference type="Pfam" id="PF07992">
    <property type="entry name" value="Pyr_redox_2"/>
    <property type="match status" value="1"/>
</dbReference>
<keyword evidence="4" id="KW-0285">Flavoprotein</keyword>
<evidence type="ECO:0000313" key="10">
    <source>
        <dbReference type="EMBL" id="KAJ4455460.1"/>
    </source>
</evidence>
<evidence type="ECO:0000256" key="7">
    <source>
        <dbReference type="ARBA" id="ARBA00023004"/>
    </source>
</evidence>
<dbReference type="InterPro" id="IPR029039">
    <property type="entry name" value="Flavoprotein-like_sf"/>
</dbReference>
<comment type="caution">
    <text evidence="10">The sequence shown here is derived from an EMBL/GenBank/DDBJ whole genome shotgun (WGS) entry which is preliminary data.</text>
</comment>
<dbReference type="InterPro" id="IPR036188">
    <property type="entry name" value="FAD/NAD-bd_sf"/>
</dbReference>
<reference evidence="10" key="1">
    <citation type="journal article" date="2022" name="bioRxiv">
        <title>Genomics of Preaxostyla Flagellates Illuminates Evolutionary Transitions and the Path Towards Mitochondrial Loss.</title>
        <authorList>
            <person name="Novak L.V.F."/>
            <person name="Treitli S.C."/>
            <person name="Pyrih J."/>
            <person name="Halakuc P."/>
            <person name="Pipaliya S.V."/>
            <person name="Vacek V."/>
            <person name="Brzon O."/>
            <person name="Soukal P."/>
            <person name="Eme L."/>
            <person name="Dacks J.B."/>
            <person name="Karnkowska A."/>
            <person name="Elias M."/>
            <person name="Hampl V."/>
        </authorList>
    </citation>
    <scope>NUCLEOTIDE SEQUENCE</scope>
    <source>
        <strain evidence="10">RCP-MX</strain>
    </source>
</reference>
<feature type="domain" description="Flavodoxin-like" evidence="8">
    <location>
        <begin position="697"/>
        <end position="840"/>
    </location>
</feature>
<accession>A0ABQ8UF57</accession>
<dbReference type="Gene3D" id="3.60.15.10">
    <property type="entry name" value="Ribonuclease Z/Hydroxyacylglutathione hydrolase-like"/>
    <property type="match status" value="2"/>
</dbReference>
<dbReference type="Pfam" id="PF19583">
    <property type="entry name" value="ODP"/>
    <property type="match status" value="2"/>
</dbReference>